<comment type="caution">
    <text evidence="1">The sequence shown here is derived from an EMBL/GenBank/DDBJ whole genome shotgun (WGS) entry which is preliminary data.</text>
</comment>
<dbReference type="Proteomes" id="UP000587415">
    <property type="component" value="Unassembled WGS sequence"/>
</dbReference>
<organism evidence="1 2">
    <name type="scientific">Brevundimonas alba</name>
    <dbReference type="NCBI Taxonomy" id="74314"/>
    <lineage>
        <taxon>Bacteria</taxon>
        <taxon>Pseudomonadati</taxon>
        <taxon>Pseudomonadota</taxon>
        <taxon>Alphaproteobacteria</taxon>
        <taxon>Caulobacterales</taxon>
        <taxon>Caulobacteraceae</taxon>
        <taxon>Brevundimonas</taxon>
    </lineage>
</organism>
<keyword evidence="2" id="KW-1185">Reference proteome</keyword>
<protein>
    <submittedName>
        <fullName evidence="1">Uncharacterized protein</fullName>
    </submittedName>
</protein>
<name>A0A7X6BMM9_9CAUL</name>
<sequence>MSPRLTRGWWTGLFAGLAALGVWSLLNVLVDPTGEFGLSGRFAFNRAPPPAVIAAGEAGNNPAFFTRAIRESRGDVFLIGPSRTWRGFDTCGRSDVLRVAGSAWGLRELERVEATVLENRERPATLLIEIGLPTTERPAITSPARAAVSVALSPRTTAFSLQTVSHSLNGAAATPASCAPLASGERNWIEAERSARYTLGLLDTSTPSLEQGRLNLLAMADRADRVCRRTGLRHRLVFFTLPSSPASSPFSAYDSLFRANADRIAADFAGRPTPAGGCAVSYVNFATTPPGDVSQQALWRDRENWSDYAHFSPALGAIALQSLIGPSVSGA</sequence>
<evidence type="ECO:0000313" key="2">
    <source>
        <dbReference type="Proteomes" id="UP000587415"/>
    </source>
</evidence>
<evidence type="ECO:0000313" key="1">
    <source>
        <dbReference type="EMBL" id="NJC39830.1"/>
    </source>
</evidence>
<dbReference type="AlphaFoldDB" id="A0A7X6BMM9"/>
<dbReference type="EMBL" id="JAATJM010000001">
    <property type="protein sequence ID" value="NJC39830.1"/>
    <property type="molecule type" value="Genomic_DNA"/>
</dbReference>
<reference evidence="1 2" key="1">
    <citation type="submission" date="2020-03" db="EMBL/GenBank/DDBJ databases">
        <title>Genomic Encyclopedia of Type Strains, Phase IV (KMG-IV): sequencing the most valuable type-strain genomes for metagenomic binning, comparative biology and taxonomic classification.</title>
        <authorList>
            <person name="Goeker M."/>
        </authorList>
    </citation>
    <scope>NUCLEOTIDE SEQUENCE [LARGE SCALE GENOMIC DNA]</scope>
    <source>
        <strain evidence="1 2">DSM 4736</strain>
    </source>
</reference>
<proteinExistence type="predicted"/>
<dbReference type="RefSeq" id="WP_168044767.1">
    <property type="nucleotide sequence ID" value="NZ_JAATJM010000001.1"/>
</dbReference>
<accession>A0A7X6BMM9</accession>
<gene>
    <name evidence="1" type="ORF">GGQ87_000088</name>
</gene>